<feature type="region of interest" description="Disordered" evidence="1">
    <location>
        <begin position="211"/>
        <end position="279"/>
    </location>
</feature>
<dbReference type="VEuPathDB" id="CryptoDB:Cvel_18535"/>
<sequence>MSEPGKQLTPEEKVKQGMAEEGSNARLKHYMPSAKELILQDASNLQEASHLRGSGPEALIKCVASIGPEKAKRVALLLLTPEDAGQGVSGTNLGGRYLYSFDKQASVQDERDAEDGKEHAYVGDVFFSRLGDGSTPLPHKTKEAAKQAAKESEGGYCVKVRIVSIGTMTNTEDLRGFRQQHGTRLLVIAKYLPVEGSEQDQQGARENVVLPQQEQQEDQGSIPVVPRPPFLPFQMADQAGEEEAGIEFDDADSDRPPFAEELGLEDGDAETAEVLHPLP</sequence>
<evidence type="ECO:0000256" key="1">
    <source>
        <dbReference type="SAM" id="MobiDB-lite"/>
    </source>
</evidence>
<proteinExistence type="predicted"/>
<dbReference type="EMBL" id="CDMZ01000598">
    <property type="protein sequence ID" value="CUC09331.1"/>
    <property type="molecule type" value="Genomic_DNA"/>
</dbReference>
<gene>
    <name evidence="2" type="ORF">Cvel_18535.t1.CR1</name>
</gene>
<organism evidence="2">
    <name type="scientific">Chromera velia CCMP2878</name>
    <dbReference type="NCBI Taxonomy" id="1169474"/>
    <lineage>
        <taxon>Eukaryota</taxon>
        <taxon>Sar</taxon>
        <taxon>Alveolata</taxon>
        <taxon>Colpodellida</taxon>
        <taxon>Chromeraceae</taxon>
        <taxon>Chromera</taxon>
    </lineage>
</organism>
<name>A0A0K6S6S2_9ALVE</name>
<accession>A0A0K6S6S2</accession>
<reference evidence="2" key="1">
    <citation type="submission" date="2014-11" db="EMBL/GenBank/DDBJ databases">
        <title>Molecular phylogeny of cliff fern family Woodsiaceae with morphological implications.</title>
        <authorList>
            <person name="Shao Y.-Z."/>
            <person name="Wei R."/>
            <person name="Zhang X.-C."/>
        </authorList>
    </citation>
    <scope>NUCLEOTIDE SEQUENCE</scope>
</reference>
<protein>
    <submittedName>
        <fullName evidence="2">Uncharacterized protein</fullName>
    </submittedName>
</protein>
<dbReference type="AlphaFoldDB" id="A0A0K6S6S2"/>
<feature type="compositionally biased region" description="Acidic residues" evidence="1">
    <location>
        <begin position="262"/>
        <end position="271"/>
    </location>
</feature>
<feature type="compositionally biased region" description="Acidic residues" evidence="1">
    <location>
        <begin position="239"/>
        <end position="252"/>
    </location>
</feature>
<feature type="region of interest" description="Disordered" evidence="1">
    <location>
        <begin position="1"/>
        <end position="24"/>
    </location>
</feature>
<evidence type="ECO:0000313" key="2">
    <source>
        <dbReference type="EMBL" id="CUC09331.1"/>
    </source>
</evidence>